<sequence length="407" mass="46686">MNHEPYRPPLDPPPFEPVHVRRCIRTNVRIQNHDNREEVLILTSVTSAVDTFLNAHNDDVNIQNEDMDDGDVDDDEDDDSDDGSDISESSSSSSSSYDDMEEQEKEEGDRGSDRSVNNQVVNRMRAYWPRGDPLCVNPHGEFQTHIYYARVVQRADLNWITTDEEVALKRVSWQCIRAAQNRLSEDVIKEISALKYLSDFLGDNGTSMVDAHILTADIVMSDESYLYLVMPYCAGGDMCMRVAFAEERRLSEDESRAFFRQILKGLETMQRARICHKDLSPENLILLDDKSLVIDFGMCLRIPYSANGRHLITPRIACGKRQHLAPEIIRRHPFDGHAVDIWAAGTILLFMLTGMRFEYPPLYDRVLDNVDLGVSNEAMDILRRMFRLSPNDRMSLEEIRNHPFLQG</sequence>
<feature type="compositionally biased region" description="Acidic residues" evidence="3">
    <location>
        <begin position="65"/>
        <end position="85"/>
    </location>
</feature>
<reference evidence="5 6" key="1">
    <citation type="submission" date="2024-10" db="EMBL/GenBank/DDBJ databases">
        <title>Updated reference genomes for cyclostephanoid diatoms.</title>
        <authorList>
            <person name="Roberts W.R."/>
            <person name="Alverson A.J."/>
        </authorList>
    </citation>
    <scope>NUCLEOTIDE SEQUENCE [LARGE SCALE GENOMIC DNA]</scope>
    <source>
        <strain evidence="5 6">AJA232-27</strain>
    </source>
</reference>
<feature type="domain" description="Protein kinase" evidence="4">
    <location>
        <begin position="131"/>
        <end position="405"/>
    </location>
</feature>
<feature type="compositionally biased region" description="Low complexity" evidence="3">
    <location>
        <begin position="86"/>
        <end position="97"/>
    </location>
</feature>
<comment type="caution">
    <text evidence="5">The sequence shown here is derived from an EMBL/GenBank/DDBJ whole genome shotgun (WGS) entry which is preliminary data.</text>
</comment>
<dbReference type="AlphaFoldDB" id="A0ABD3MYY0"/>
<keyword evidence="2" id="KW-0067">ATP-binding</keyword>
<dbReference type="Proteomes" id="UP001530293">
    <property type="component" value="Unassembled WGS sequence"/>
</dbReference>
<dbReference type="InterPro" id="IPR011009">
    <property type="entry name" value="Kinase-like_dom_sf"/>
</dbReference>
<dbReference type="PANTHER" id="PTHR24346">
    <property type="entry name" value="MAP/MICROTUBULE AFFINITY-REGULATING KINASE"/>
    <property type="match status" value="1"/>
</dbReference>
<protein>
    <recommendedName>
        <fullName evidence="4">Protein kinase domain-containing protein</fullName>
    </recommendedName>
</protein>
<accession>A0ABD3MYY0</accession>
<dbReference type="Pfam" id="PF00069">
    <property type="entry name" value="Pkinase"/>
    <property type="match status" value="1"/>
</dbReference>
<evidence type="ECO:0000256" key="2">
    <source>
        <dbReference type="ARBA" id="ARBA00022840"/>
    </source>
</evidence>
<evidence type="ECO:0000313" key="6">
    <source>
        <dbReference type="Proteomes" id="UP001530293"/>
    </source>
</evidence>
<keyword evidence="6" id="KW-1185">Reference proteome</keyword>
<dbReference type="Gene3D" id="1.10.510.10">
    <property type="entry name" value="Transferase(Phosphotransferase) domain 1"/>
    <property type="match status" value="1"/>
</dbReference>
<keyword evidence="1" id="KW-0547">Nucleotide-binding</keyword>
<evidence type="ECO:0000259" key="4">
    <source>
        <dbReference type="PROSITE" id="PS50011"/>
    </source>
</evidence>
<dbReference type="GO" id="GO:0005524">
    <property type="term" value="F:ATP binding"/>
    <property type="evidence" value="ECO:0007669"/>
    <property type="project" value="UniProtKB-KW"/>
</dbReference>
<name>A0ABD3MYY0_9STRA</name>
<dbReference type="EMBL" id="JALLBG020000068">
    <property type="protein sequence ID" value="KAL3768203.1"/>
    <property type="molecule type" value="Genomic_DNA"/>
</dbReference>
<evidence type="ECO:0000313" key="5">
    <source>
        <dbReference type="EMBL" id="KAL3768203.1"/>
    </source>
</evidence>
<dbReference type="InterPro" id="IPR000719">
    <property type="entry name" value="Prot_kinase_dom"/>
</dbReference>
<dbReference type="PROSITE" id="PS00109">
    <property type="entry name" value="PROTEIN_KINASE_TYR"/>
    <property type="match status" value="1"/>
</dbReference>
<dbReference type="InterPro" id="IPR008266">
    <property type="entry name" value="Tyr_kinase_AS"/>
</dbReference>
<proteinExistence type="predicted"/>
<feature type="region of interest" description="Disordered" evidence="3">
    <location>
        <begin position="59"/>
        <end position="118"/>
    </location>
</feature>
<dbReference type="PANTHER" id="PTHR24346:SF75">
    <property type="entry name" value="AURORA KINASE"/>
    <property type="match status" value="1"/>
</dbReference>
<gene>
    <name evidence="5" type="ORF">ACHAWU_001893</name>
</gene>
<dbReference type="SUPFAM" id="SSF56112">
    <property type="entry name" value="Protein kinase-like (PK-like)"/>
    <property type="match status" value="1"/>
</dbReference>
<evidence type="ECO:0000256" key="3">
    <source>
        <dbReference type="SAM" id="MobiDB-lite"/>
    </source>
</evidence>
<dbReference type="PROSITE" id="PS50011">
    <property type="entry name" value="PROTEIN_KINASE_DOM"/>
    <property type="match status" value="1"/>
</dbReference>
<organism evidence="5 6">
    <name type="scientific">Discostella pseudostelligera</name>
    <dbReference type="NCBI Taxonomy" id="259834"/>
    <lineage>
        <taxon>Eukaryota</taxon>
        <taxon>Sar</taxon>
        <taxon>Stramenopiles</taxon>
        <taxon>Ochrophyta</taxon>
        <taxon>Bacillariophyta</taxon>
        <taxon>Coscinodiscophyceae</taxon>
        <taxon>Thalassiosirophycidae</taxon>
        <taxon>Stephanodiscales</taxon>
        <taxon>Stephanodiscaceae</taxon>
        <taxon>Discostella</taxon>
    </lineage>
</organism>
<evidence type="ECO:0000256" key="1">
    <source>
        <dbReference type="ARBA" id="ARBA00022741"/>
    </source>
</evidence>